<sequence>MAYPHDACVIDGKRATRVNHTSIGALDQKLSRSEIGVSGGRIDTNQFFNQLFSNSLSFDRGREEVPNLFYTVVVKNHGAHRAEAEAIGGRGVQGERERSRWILPIEPEEVEELGEAAGRGEKGAIGLIA</sequence>
<evidence type="ECO:0000313" key="2">
    <source>
        <dbReference type="Proteomes" id="UP001341840"/>
    </source>
</evidence>
<comment type="caution">
    <text evidence="1">The sequence shown here is derived from an EMBL/GenBank/DDBJ whole genome shotgun (WGS) entry which is preliminary data.</text>
</comment>
<name>A0ABU6SQG9_9FABA</name>
<reference evidence="1 2" key="1">
    <citation type="journal article" date="2023" name="Plants (Basel)">
        <title>Bridging the Gap: Combining Genomics and Transcriptomics Approaches to Understand Stylosanthes scabra, an Orphan Legume from the Brazilian Caatinga.</title>
        <authorList>
            <person name="Ferreira-Neto J.R.C."/>
            <person name="da Silva M.D."/>
            <person name="Binneck E."/>
            <person name="de Melo N.F."/>
            <person name="da Silva R.H."/>
            <person name="de Melo A.L.T.M."/>
            <person name="Pandolfi V."/>
            <person name="Bustamante F.O."/>
            <person name="Brasileiro-Vidal A.C."/>
            <person name="Benko-Iseppon A.M."/>
        </authorList>
    </citation>
    <scope>NUCLEOTIDE SEQUENCE [LARGE SCALE GENOMIC DNA]</scope>
    <source>
        <tissue evidence="1">Leaves</tissue>
    </source>
</reference>
<dbReference type="Proteomes" id="UP001341840">
    <property type="component" value="Unassembled WGS sequence"/>
</dbReference>
<organism evidence="1 2">
    <name type="scientific">Stylosanthes scabra</name>
    <dbReference type="NCBI Taxonomy" id="79078"/>
    <lineage>
        <taxon>Eukaryota</taxon>
        <taxon>Viridiplantae</taxon>
        <taxon>Streptophyta</taxon>
        <taxon>Embryophyta</taxon>
        <taxon>Tracheophyta</taxon>
        <taxon>Spermatophyta</taxon>
        <taxon>Magnoliopsida</taxon>
        <taxon>eudicotyledons</taxon>
        <taxon>Gunneridae</taxon>
        <taxon>Pentapetalae</taxon>
        <taxon>rosids</taxon>
        <taxon>fabids</taxon>
        <taxon>Fabales</taxon>
        <taxon>Fabaceae</taxon>
        <taxon>Papilionoideae</taxon>
        <taxon>50 kb inversion clade</taxon>
        <taxon>dalbergioids sensu lato</taxon>
        <taxon>Dalbergieae</taxon>
        <taxon>Pterocarpus clade</taxon>
        <taxon>Stylosanthes</taxon>
    </lineage>
</organism>
<proteinExistence type="predicted"/>
<evidence type="ECO:0000313" key="1">
    <source>
        <dbReference type="EMBL" id="MED6138038.1"/>
    </source>
</evidence>
<gene>
    <name evidence="1" type="ORF">PIB30_070604</name>
</gene>
<keyword evidence="2" id="KW-1185">Reference proteome</keyword>
<dbReference type="EMBL" id="JASCZI010061213">
    <property type="protein sequence ID" value="MED6138038.1"/>
    <property type="molecule type" value="Genomic_DNA"/>
</dbReference>
<accession>A0ABU6SQG9</accession>
<protein>
    <submittedName>
        <fullName evidence="1">Uncharacterized protein</fullName>
    </submittedName>
</protein>